<dbReference type="Pfam" id="PF24601">
    <property type="entry name" value="TPR_DOP1"/>
    <property type="match status" value="1"/>
</dbReference>
<dbReference type="Pfam" id="PF24598">
    <property type="entry name" value="DOP1_C"/>
    <property type="match status" value="1"/>
</dbReference>
<dbReference type="GO" id="GO:0006895">
    <property type="term" value="P:Golgi to endosome transport"/>
    <property type="evidence" value="ECO:0007669"/>
    <property type="project" value="InterPro"/>
</dbReference>
<comment type="subcellular location">
    <subcellularLocation>
        <location evidence="1">Membrane</location>
        <topology evidence="1">Single-pass type I membrane protein</topology>
    </subcellularLocation>
</comment>
<name>A0A7R9BG03_9CRUS</name>
<dbReference type="GO" id="GO:0005802">
    <property type="term" value="C:trans-Golgi network"/>
    <property type="evidence" value="ECO:0007669"/>
    <property type="project" value="TreeGrafter"/>
</dbReference>
<evidence type="ECO:0000256" key="2">
    <source>
        <dbReference type="ARBA" id="ARBA00005341"/>
    </source>
</evidence>
<dbReference type="GO" id="GO:0005829">
    <property type="term" value="C:cytosol"/>
    <property type="evidence" value="ECO:0007669"/>
    <property type="project" value="GOC"/>
</dbReference>
<reference evidence="12" key="1">
    <citation type="submission" date="2020-11" db="EMBL/GenBank/DDBJ databases">
        <authorList>
            <person name="Tran Van P."/>
        </authorList>
    </citation>
    <scope>NUCLEOTIDE SEQUENCE</scope>
</reference>
<feature type="compositionally biased region" description="Polar residues" evidence="8">
    <location>
        <begin position="1555"/>
        <end position="1565"/>
    </location>
</feature>
<evidence type="ECO:0000256" key="4">
    <source>
        <dbReference type="ARBA" id="ARBA00022729"/>
    </source>
</evidence>
<evidence type="ECO:0000256" key="7">
    <source>
        <dbReference type="ARBA" id="ARBA00023180"/>
    </source>
</evidence>
<evidence type="ECO:0000256" key="9">
    <source>
        <dbReference type="SAM" id="Phobius"/>
    </source>
</evidence>
<feature type="domain" description="DOP1-like C-terminal" evidence="10">
    <location>
        <begin position="1019"/>
        <end position="1255"/>
    </location>
</feature>
<comment type="similarity">
    <text evidence="2">Belongs to the CD164 family.</text>
</comment>
<dbReference type="PANTHER" id="PTHR14042:SF24">
    <property type="entry name" value="PROTEIN DOPEY-1 HOMOLOG"/>
    <property type="match status" value="1"/>
</dbReference>
<evidence type="ECO:0000313" key="12">
    <source>
        <dbReference type="EMBL" id="CAD7273902.1"/>
    </source>
</evidence>
<evidence type="ECO:0000256" key="5">
    <source>
        <dbReference type="ARBA" id="ARBA00022989"/>
    </source>
</evidence>
<feature type="domain" description="DOP1-like TPR" evidence="11">
    <location>
        <begin position="218"/>
        <end position="599"/>
    </location>
</feature>
<feature type="transmembrane region" description="Helical" evidence="9">
    <location>
        <begin position="1635"/>
        <end position="1656"/>
    </location>
</feature>
<dbReference type="Pfam" id="PF05283">
    <property type="entry name" value="MGC-24"/>
    <property type="match status" value="1"/>
</dbReference>
<keyword evidence="3 9" id="KW-0812">Transmembrane</keyword>
<keyword evidence="6 9" id="KW-0472">Membrane</keyword>
<dbReference type="OrthoDB" id="297643at2759"/>
<evidence type="ECO:0000256" key="1">
    <source>
        <dbReference type="ARBA" id="ARBA00004479"/>
    </source>
</evidence>
<accession>A0A7R9BG03</accession>
<dbReference type="GO" id="GO:0016020">
    <property type="term" value="C:membrane"/>
    <property type="evidence" value="ECO:0007669"/>
    <property type="project" value="UniProtKB-SubCell"/>
</dbReference>
<evidence type="ECO:0000256" key="8">
    <source>
        <dbReference type="SAM" id="MobiDB-lite"/>
    </source>
</evidence>
<evidence type="ECO:0000259" key="11">
    <source>
        <dbReference type="Pfam" id="PF24601"/>
    </source>
</evidence>
<feature type="region of interest" description="Disordered" evidence="8">
    <location>
        <begin position="86"/>
        <end position="108"/>
    </location>
</feature>
<dbReference type="InterPro" id="IPR056459">
    <property type="entry name" value="TPR_DOP1"/>
</dbReference>
<feature type="region of interest" description="Disordered" evidence="8">
    <location>
        <begin position="1555"/>
        <end position="1630"/>
    </location>
</feature>
<evidence type="ECO:0000256" key="3">
    <source>
        <dbReference type="ARBA" id="ARBA00022692"/>
    </source>
</evidence>
<proteinExistence type="inferred from homology"/>
<dbReference type="GO" id="GO:0005768">
    <property type="term" value="C:endosome"/>
    <property type="evidence" value="ECO:0007669"/>
    <property type="project" value="TreeGrafter"/>
</dbReference>
<dbReference type="EMBL" id="OA882223">
    <property type="protein sequence ID" value="CAD7273902.1"/>
    <property type="molecule type" value="Genomic_DNA"/>
</dbReference>
<dbReference type="EMBL" id="CAJPEX010000186">
    <property type="protein sequence ID" value="CAG0914054.1"/>
    <property type="molecule type" value="Genomic_DNA"/>
</dbReference>
<dbReference type="PANTHER" id="PTHR14042">
    <property type="entry name" value="DOPEY-RELATED"/>
    <property type="match status" value="1"/>
</dbReference>
<keyword evidence="13" id="KW-1185">Reference proteome</keyword>
<protein>
    <submittedName>
        <fullName evidence="12">Uncharacterized protein</fullName>
    </submittedName>
</protein>
<evidence type="ECO:0000259" key="10">
    <source>
        <dbReference type="Pfam" id="PF24598"/>
    </source>
</evidence>
<feature type="compositionally biased region" description="Low complexity" evidence="8">
    <location>
        <begin position="1570"/>
        <end position="1619"/>
    </location>
</feature>
<keyword evidence="7" id="KW-0325">Glycoprotein</keyword>
<dbReference type="InterPro" id="IPR040314">
    <property type="entry name" value="DOP1"/>
</dbReference>
<feature type="region of interest" description="Disordered" evidence="8">
    <location>
        <begin position="150"/>
        <end position="178"/>
    </location>
</feature>
<keyword evidence="4" id="KW-0732">Signal</keyword>
<dbReference type="Proteomes" id="UP000678499">
    <property type="component" value="Unassembled WGS sequence"/>
</dbReference>
<organism evidence="12">
    <name type="scientific">Notodromas monacha</name>
    <dbReference type="NCBI Taxonomy" id="399045"/>
    <lineage>
        <taxon>Eukaryota</taxon>
        <taxon>Metazoa</taxon>
        <taxon>Ecdysozoa</taxon>
        <taxon>Arthropoda</taxon>
        <taxon>Crustacea</taxon>
        <taxon>Oligostraca</taxon>
        <taxon>Ostracoda</taxon>
        <taxon>Podocopa</taxon>
        <taxon>Podocopida</taxon>
        <taxon>Cypridocopina</taxon>
        <taxon>Cypridoidea</taxon>
        <taxon>Cyprididae</taxon>
        <taxon>Notodromas</taxon>
    </lineage>
</organism>
<dbReference type="InterPro" id="IPR007947">
    <property type="entry name" value="CD164_MGC24"/>
</dbReference>
<keyword evidence="5 9" id="KW-1133">Transmembrane helix</keyword>
<sequence>MLENLSSDTPAALKSCAEGWLVHSLHRGDVARLFDPIFLILLDPGCARIGVQKYFDELRMKEKTSRTDMDVEMTEMADLKEVDEVEEELGVEVDSDEDESEAKRRDMLKKSCSMPDLDKFSSGNVDEDDDASLIIATIVDELIRKVVDAESGTENTEAKSSVFKPGHRRQRSQSFSMIESVRSPSPASLFSENPSQSVLSLGERLHSLRPNDEPVAEDPLHSFLLVYDCVPDLAQVKYALTLMQAAVMTHPNSVLRGLVSTNLSSAHSPRANELQKLLARHKRSMRGLAFAGKLSGQEASSVQRGITLFEILVFSCLSFIRSCLAVGNDGCDVIWNSEVRLAAVDLLTVTFLETLDLVRANGRGFASFIVDMLLRCKVQKIVLRSLASSVDRVKKRLDSEEEQEEDCGTKWQIRASEMLLEFNEGGVDVDCGSGGTGRSFPEALQIHLLRLLHALLMLEHEVGVVQTVNPSSKVMDTEKWAKITFVAPTSSLRYMIGQPIPAQSIFLHSMLTVLRQEKLRHLHGAWLATVTASLPFLGRTLSQTALLLARQICFNLESIQNVVQEKEEERLSRGRRIPPDYVVRSLEALSSLCHFCLLDNAECSVLSGITGSHFQATASSLTNPTSSISRIGGGGSKPSSSHTTQIINNLINVFIPSVPLKVPESSRESRAAKDALESARKALLGVLPRIVVAMASLWSSACDLSCRDEYSWVLGHPRDVKHHVLEFISPIAVTHGTNFLVAAAVAWHDSKKRMKLAIPSESKNEAAKVGEEREKLVALITAIKSLPPDRVIHLVTQIVSSIPSSHSASTLIGIHSDWNRAVHFSSNSLGPVNSQAVENSVLELFVAYVERCPQQQLVESFPAVASLVKEALAVAALSQSSNSTLAFVTHECVAQVFNVLYAFVQRVPSSLEKRDQRELQDLSVRVLDLLGQSAGLCLEQTAWLRPRTVVKQDLQLIPNSSDYATDISKNATEEPPPEKVDIVDCPEYKPNKPEDTRVPVIGLKKGSERAIAEQCLCSLRLLADKVASFLDVTYASDEKERVVPILSSLLTNVTPYLRNHAKGNMLRHRACAQMLSAISSFPYARKAWKRDALDLFLDPAFFRMDLESLRHWKSLLDNLVAQEKLLFKDLLNRFPVGPSGSLNLFSSREAEAELRSLLLKRIAFLLFCSDSDQYQQFVPVLQEKLGECLRWSTVTSSGSAQTGPAVQAGVFLCFRVLLLRSSAPHLSALWPSIITELVQVLLQIEQDLSSDSEEFKKLTGAKSSHLKRLSVLDTTFVTANGLLAHNHPAWLNLYLCACKLLDTALALPTNRLPQFQMYSWAFVGSLDQQETTDQQGKITAMLINGAPRTRAEENSREEVNGKLNECEDTVLGIEAERWQNENLNSSGSHFMPHVTRIARLMKSKFGMGNPNISSFLGEERSGLILTMKEVKSVEELAPFFFARGLQSGRVINRRPPVTPKTPKPESNSAVAQGEIEAIEQPVDLSCGNLTCEACLTNGCSYLTCQTGNQSDECAKTPGNDDQFCQWLKWSNSSSTSIGTLCFSVMTVSPDPDITTTLAPTTNGTSPVPPTTANITTTPSTTTTITTSPPTTSSSTTTEKPTTSSSAPPTPVPSSSTAAPNPDPSENPRHFDAPSFVGGMILALGLTSVGFMGFKFYQVRVSGNYHTL</sequence>
<feature type="region of interest" description="Disordered" evidence="8">
    <location>
        <begin position="623"/>
        <end position="642"/>
    </location>
</feature>
<gene>
    <name evidence="12" type="ORF">NMOB1V02_LOCUS1768</name>
</gene>
<evidence type="ECO:0000313" key="13">
    <source>
        <dbReference type="Proteomes" id="UP000678499"/>
    </source>
</evidence>
<dbReference type="InterPro" id="IPR056457">
    <property type="entry name" value="DOP1_C"/>
</dbReference>
<evidence type="ECO:0000256" key="6">
    <source>
        <dbReference type="ARBA" id="ARBA00023136"/>
    </source>
</evidence>
<feature type="compositionally biased region" description="Acidic residues" evidence="8">
    <location>
        <begin position="86"/>
        <end position="100"/>
    </location>
</feature>